<dbReference type="GO" id="GO:0046540">
    <property type="term" value="C:U4/U6 x U5 tri-snRNP complex"/>
    <property type="evidence" value="ECO:0007669"/>
    <property type="project" value="EnsemblFungi"/>
</dbReference>
<evidence type="ECO:0000256" key="2">
    <source>
        <dbReference type="ARBA" id="ARBA00004496"/>
    </source>
</evidence>
<evidence type="ECO:0000256" key="10">
    <source>
        <dbReference type="ARBA" id="ARBA00023187"/>
    </source>
</evidence>
<dbReference type="GO" id="GO:0008033">
    <property type="term" value="P:tRNA processing"/>
    <property type="evidence" value="ECO:0007669"/>
    <property type="project" value="UniProtKB-KW"/>
</dbReference>
<keyword evidence="7" id="KW-0819">tRNA processing</keyword>
<keyword evidence="10 13" id="KW-0508">mRNA splicing</keyword>
<keyword evidence="16" id="KW-1185">Reference proteome</keyword>
<dbReference type="PROSITE" id="PS52002">
    <property type="entry name" value="SM"/>
    <property type="match status" value="1"/>
</dbReference>
<evidence type="ECO:0000256" key="9">
    <source>
        <dbReference type="ARBA" id="ARBA00022884"/>
    </source>
</evidence>
<dbReference type="InterPro" id="IPR047575">
    <property type="entry name" value="Sm"/>
</dbReference>
<keyword evidence="11 13" id="KW-0539">Nucleus</keyword>
<dbReference type="Gene3D" id="2.30.30.100">
    <property type="match status" value="1"/>
</dbReference>
<dbReference type="PANTHER" id="PTHR11021">
    <property type="entry name" value="SMALL NUCLEAR RIBONUCLEOPROTEIN F SNRNP-F"/>
    <property type="match status" value="1"/>
</dbReference>
<evidence type="ECO:0000256" key="4">
    <source>
        <dbReference type="ARBA" id="ARBA00022490"/>
    </source>
</evidence>
<dbReference type="GO" id="GO:0030490">
    <property type="term" value="P:maturation of SSU-rRNA"/>
    <property type="evidence" value="ECO:0007669"/>
    <property type="project" value="EnsemblFungi"/>
</dbReference>
<reference evidence="16" key="1">
    <citation type="submission" date="2016-05" db="EMBL/GenBank/DDBJ databases">
        <title>Comparative genomics of biotechnologically important yeasts.</title>
        <authorList>
            <consortium name="DOE Joint Genome Institute"/>
            <person name="Riley R."/>
            <person name="Haridas S."/>
            <person name="Wolfe K.H."/>
            <person name="Lopes M.R."/>
            <person name="Hittinger C.T."/>
            <person name="Goker M."/>
            <person name="Salamov A."/>
            <person name="Wisecaver J."/>
            <person name="Long T.M."/>
            <person name="Aerts A.L."/>
            <person name="Barry K."/>
            <person name="Choi C."/>
            <person name="Clum A."/>
            <person name="Coughlan A.Y."/>
            <person name="Deshpande S."/>
            <person name="Douglass A.P."/>
            <person name="Hanson S.J."/>
            <person name="Klenk H.-P."/>
            <person name="Labutti K."/>
            <person name="Lapidus A."/>
            <person name="Lindquist E."/>
            <person name="Lipzen A."/>
            <person name="Meier-Kolthoff J.P."/>
            <person name="Ohm R.A."/>
            <person name="Otillar R.P."/>
            <person name="Pangilinan J."/>
            <person name="Peng Y."/>
            <person name="Rokas A."/>
            <person name="Rosa C.A."/>
            <person name="Scheuner C."/>
            <person name="Sibirny A.A."/>
            <person name="Slot J.C."/>
            <person name="Stielow J.B."/>
            <person name="Sun H."/>
            <person name="Kurtzman C.P."/>
            <person name="Blackwell M."/>
            <person name="Grigoriev I.V."/>
            <person name="Jeffries T.W."/>
        </authorList>
    </citation>
    <scope>NUCLEOTIDE SEQUENCE [LARGE SCALE GENOMIC DNA]</scope>
    <source>
        <strain evidence="16">NRRL Y-2460</strain>
    </source>
</reference>
<dbReference type="GO" id="GO:0030620">
    <property type="term" value="F:U2 snRNA binding"/>
    <property type="evidence" value="ECO:0007669"/>
    <property type="project" value="EnsemblFungi"/>
</dbReference>
<dbReference type="GO" id="GO:0000398">
    <property type="term" value="P:mRNA splicing, via spliceosome"/>
    <property type="evidence" value="ECO:0007669"/>
    <property type="project" value="EnsemblFungi"/>
</dbReference>
<dbReference type="GO" id="GO:0000932">
    <property type="term" value="C:P-body"/>
    <property type="evidence" value="ECO:0007669"/>
    <property type="project" value="EnsemblFungi"/>
</dbReference>
<dbReference type="GO" id="GO:0000290">
    <property type="term" value="P:deadenylation-dependent decapping of nuclear-transcribed mRNA"/>
    <property type="evidence" value="ECO:0007669"/>
    <property type="project" value="EnsemblFungi"/>
</dbReference>
<dbReference type="GO" id="GO:0008266">
    <property type="term" value="F:poly(U) RNA binding"/>
    <property type="evidence" value="ECO:0007669"/>
    <property type="project" value="EnsemblFungi"/>
</dbReference>
<evidence type="ECO:0000256" key="6">
    <source>
        <dbReference type="ARBA" id="ARBA00022664"/>
    </source>
</evidence>
<evidence type="ECO:0000256" key="5">
    <source>
        <dbReference type="ARBA" id="ARBA00022552"/>
    </source>
</evidence>
<keyword evidence="12 13" id="KW-0687">Ribonucleoprotein</keyword>
<organism evidence="15 16">
    <name type="scientific">Pachysolen tannophilus NRRL Y-2460</name>
    <dbReference type="NCBI Taxonomy" id="669874"/>
    <lineage>
        <taxon>Eukaryota</taxon>
        <taxon>Fungi</taxon>
        <taxon>Dikarya</taxon>
        <taxon>Ascomycota</taxon>
        <taxon>Saccharomycotina</taxon>
        <taxon>Pichiomycetes</taxon>
        <taxon>Pachysolenaceae</taxon>
        <taxon>Pachysolen</taxon>
    </lineage>
</organism>
<dbReference type="FunFam" id="2.30.30.100:FF:000037">
    <property type="entry name" value="U6 snRNA-associated Sm-like protein LSm6"/>
    <property type="match status" value="1"/>
</dbReference>
<evidence type="ECO:0000313" key="15">
    <source>
        <dbReference type="EMBL" id="ODV97491.1"/>
    </source>
</evidence>
<proteinExistence type="inferred from homology"/>
<dbReference type="OrthoDB" id="268799at2759"/>
<protein>
    <recommendedName>
        <fullName evidence="14">Sm domain-containing protein</fullName>
    </recommendedName>
</protein>
<evidence type="ECO:0000313" key="16">
    <source>
        <dbReference type="Proteomes" id="UP000094236"/>
    </source>
</evidence>
<dbReference type="InterPro" id="IPR001163">
    <property type="entry name" value="Sm_dom_euk/arc"/>
</dbReference>
<sequence>MSESIATTSSANSDPSVFLAEIQGEEVIVKLRSGIEYHGLLQSIDGYMNIVLENTQEYSQHELIRKYGDVFIRGNNVMYISAA</sequence>
<evidence type="ECO:0000256" key="7">
    <source>
        <dbReference type="ARBA" id="ARBA00022694"/>
    </source>
</evidence>
<dbReference type="CDD" id="cd01726">
    <property type="entry name" value="LSm6"/>
    <property type="match status" value="1"/>
</dbReference>
<dbReference type="GO" id="GO:0005681">
    <property type="term" value="C:spliceosomal complex"/>
    <property type="evidence" value="ECO:0007669"/>
    <property type="project" value="UniProtKB-KW"/>
</dbReference>
<evidence type="ECO:0000256" key="8">
    <source>
        <dbReference type="ARBA" id="ARBA00022728"/>
    </source>
</evidence>
<dbReference type="InterPro" id="IPR016487">
    <property type="entry name" value="Lsm6/sSmF"/>
</dbReference>
<dbReference type="AlphaFoldDB" id="A0A1E4U0G9"/>
<dbReference type="SMART" id="SM00651">
    <property type="entry name" value="Sm"/>
    <property type="match status" value="1"/>
</dbReference>
<dbReference type="GO" id="GO:1990726">
    <property type="term" value="C:Lsm1-7-Pat1 complex"/>
    <property type="evidence" value="ECO:0007669"/>
    <property type="project" value="EnsemblFungi"/>
</dbReference>
<keyword evidence="9 13" id="KW-0694">RNA-binding</keyword>
<dbReference type="STRING" id="669874.A0A1E4U0G9"/>
<keyword evidence="4" id="KW-0963">Cytoplasm</keyword>
<evidence type="ECO:0000259" key="14">
    <source>
        <dbReference type="PROSITE" id="PS52002"/>
    </source>
</evidence>
<evidence type="ECO:0000256" key="13">
    <source>
        <dbReference type="PIRNR" id="PIRNR006609"/>
    </source>
</evidence>
<dbReference type="InterPro" id="IPR010920">
    <property type="entry name" value="LSM_dom_sf"/>
</dbReference>
<dbReference type="GO" id="GO:0005730">
    <property type="term" value="C:nucleolus"/>
    <property type="evidence" value="ECO:0007669"/>
    <property type="project" value="EnsemblFungi"/>
</dbReference>
<evidence type="ECO:0000256" key="3">
    <source>
        <dbReference type="ARBA" id="ARBA00007927"/>
    </source>
</evidence>
<dbReference type="EMBL" id="KV454011">
    <property type="protein sequence ID" value="ODV97491.1"/>
    <property type="molecule type" value="Genomic_DNA"/>
</dbReference>
<dbReference type="GO" id="GO:0005688">
    <property type="term" value="C:U6 snRNP"/>
    <property type="evidence" value="ECO:0007669"/>
    <property type="project" value="EnsemblFungi"/>
</dbReference>
<dbReference type="SUPFAM" id="SSF50182">
    <property type="entry name" value="Sm-like ribonucleoproteins"/>
    <property type="match status" value="1"/>
</dbReference>
<keyword evidence="8 13" id="KW-0747">Spliceosome</keyword>
<accession>A0A1E4U0G9</accession>
<name>A0A1E4U0G9_PACTA</name>
<keyword evidence="6 13" id="KW-0507">mRNA processing</keyword>
<dbReference type="Proteomes" id="UP000094236">
    <property type="component" value="Unassembled WGS sequence"/>
</dbReference>
<dbReference type="Pfam" id="PF01423">
    <property type="entry name" value="LSM"/>
    <property type="match status" value="1"/>
</dbReference>
<comment type="subcellular location">
    <subcellularLocation>
        <location evidence="2">Cytoplasm</location>
    </subcellularLocation>
    <subcellularLocation>
        <location evidence="1 13">Nucleus</location>
    </subcellularLocation>
</comment>
<keyword evidence="5" id="KW-0698">rRNA processing</keyword>
<dbReference type="GO" id="GO:0005732">
    <property type="term" value="C:sno(s)RNA-containing ribonucleoprotein complex"/>
    <property type="evidence" value="ECO:0007669"/>
    <property type="project" value="EnsemblFungi"/>
</dbReference>
<dbReference type="GO" id="GO:0005682">
    <property type="term" value="C:U5 snRNP"/>
    <property type="evidence" value="ECO:0007669"/>
    <property type="project" value="EnsemblFungi"/>
</dbReference>
<evidence type="ECO:0000256" key="1">
    <source>
        <dbReference type="ARBA" id="ARBA00004123"/>
    </source>
</evidence>
<evidence type="ECO:0000256" key="11">
    <source>
        <dbReference type="ARBA" id="ARBA00023242"/>
    </source>
</evidence>
<feature type="domain" description="Sm" evidence="14">
    <location>
        <begin position="14"/>
        <end position="83"/>
    </location>
</feature>
<dbReference type="PIRSF" id="PIRSF006609">
    <property type="entry name" value="snRNP_SmF"/>
    <property type="match status" value="1"/>
</dbReference>
<comment type="similarity">
    <text evidence="3 13">Belongs to the snRNP Sm proteins family. SmF/LSm6 subfamily.</text>
</comment>
<gene>
    <name evidence="15" type="ORF">PACTADRAFT_47404</name>
</gene>
<dbReference type="PANTHER" id="PTHR11021:SF1">
    <property type="entry name" value="U6 SNRNA-ASSOCIATED SM-LIKE PROTEIN LSM6"/>
    <property type="match status" value="1"/>
</dbReference>
<evidence type="ECO:0000256" key="12">
    <source>
        <dbReference type="ARBA" id="ARBA00023274"/>
    </source>
</evidence>